<accession>A0A2I0J2H3</accession>
<dbReference type="SUPFAM" id="SSF53474">
    <property type="entry name" value="alpha/beta-Hydrolases"/>
    <property type="match status" value="1"/>
</dbReference>
<evidence type="ECO:0000256" key="2">
    <source>
        <dbReference type="SAM" id="Phobius"/>
    </source>
</evidence>
<keyword evidence="5" id="KW-1185">Reference proteome</keyword>
<evidence type="ECO:0000259" key="3">
    <source>
        <dbReference type="Pfam" id="PF01764"/>
    </source>
</evidence>
<dbReference type="GO" id="GO:0006629">
    <property type="term" value="P:lipid metabolic process"/>
    <property type="evidence" value="ECO:0007669"/>
    <property type="project" value="InterPro"/>
</dbReference>
<dbReference type="Proteomes" id="UP000233551">
    <property type="component" value="Unassembled WGS sequence"/>
</dbReference>
<proteinExistence type="predicted"/>
<dbReference type="Gene3D" id="3.40.50.1820">
    <property type="entry name" value="alpha/beta hydrolase"/>
    <property type="match status" value="1"/>
</dbReference>
<keyword evidence="2" id="KW-0812">Transmembrane</keyword>
<dbReference type="PANTHER" id="PTHR46086">
    <property type="entry name" value="ALPHA/BETA-HYDROLASES SUPERFAMILY PROTEIN"/>
    <property type="match status" value="1"/>
</dbReference>
<name>A0A2I0J2H3_PUNGR</name>
<reference evidence="4 5" key="1">
    <citation type="submission" date="2017-11" db="EMBL/GenBank/DDBJ databases">
        <title>De-novo sequencing of pomegranate (Punica granatum L.) genome.</title>
        <authorList>
            <person name="Akparov Z."/>
            <person name="Amiraslanov A."/>
            <person name="Hajiyeva S."/>
            <person name="Abbasov M."/>
            <person name="Kaur K."/>
            <person name="Hamwieh A."/>
            <person name="Solovyev V."/>
            <person name="Salamov A."/>
            <person name="Braich B."/>
            <person name="Kosarev P."/>
            <person name="Mahmoud A."/>
            <person name="Hajiyev E."/>
            <person name="Babayeva S."/>
            <person name="Izzatullayeva V."/>
            <person name="Mammadov A."/>
            <person name="Mammadov A."/>
            <person name="Sharifova S."/>
            <person name="Ojaghi J."/>
            <person name="Eynullazada K."/>
            <person name="Bayramov B."/>
            <person name="Abdulazimova A."/>
            <person name="Shahmuradov I."/>
        </authorList>
    </citation>
    <scope>NUCLEOTIDE SEQUENCE [LARGE SCALE GENOMIC DNA]</scope>
    <source>
        <strain evidence="5">cv. AG2017</strain>
        <tissue evidence="4">Leaf</tissue>
    </source>
</reference>
<dbReference type="CDD" id="cd00519">
    <property type="entry name" value="Lipase_3"/>
    <property type="match status" value="1"/>
</dbReference>
<feature type="transmembrane region" description="Helical" evidence="2">
    <location>
        <begin position="23"/>
        <end position="41"/>
    </location>
</feature>
<protein>
    <recommendedName>
        <fullName evidence="3">Fungal lipase-type domain-containing protein</fullName>
    </recommendedName>
</protein>
<evidence type="ECO:0000313" key="4">
    <source>
        <dbReference type="EMBL" id="PKI50439.1"/>
    </source>
</evidence>
<dbReference type="PANTHER" id="PTHR46086:SF3">
    <property type="entry name" value="TRIACYLGLYCEROL LIPASE OBL1"/>
    <property type="match status" value="1"/>
</dbReference>
<dbReference type="GO" id="GO:0004806">
    <property type="term" value="F:triacylglycerol lipase activity"/>
    <property type="evidence" value="ECO:0007669"/>
    <property type="project" value="InterPro"/>
</dbReference>
<feature type="domain" description="Fungal lipase-type" evidence="3">
    <location>
        <begin position="194"/>
        <end position="268"/>
    </location>
</feature>
<keyword evidence="1" id="KW-0378">Hydrolase</keyword>
<dbReference type="InterPro" id="IPR029058">
    <property type="entry name" value="AB_hydrolase_fold"/>
</dbReference>
<dbReference type="Pfam" id="PF01764">
    <property type="entry name" value="Lipase_3"/>
    <property type="match status" value="1"/>
</dbReference>
<evidence type="ECO:0000256" key="1">
    <source>
        <dbReference type="ARBA" id="ARBA00022801"/>
    </source>
</evidence>
<dbReference type="STRING" id="22663.A0A2I0J2H3"/>
<dbReference type="InterPro" id="IPR002921">
    <property type="entry name" value="Fungal_lipase-type"/>
</dbReference>
<dbReference type="InterPro" id="IPR044819">
    <property type="entry name" value="OBL-like"/>
</dbReference>
<dbReference type="EMBL" id="PGOL01002115">
    <property type="protein sequence ID" value="PKI50439.1"/>
    <property type="molecule type" value="Genomic_DNA"/>
</dbReference>
<gene>
    <name evidence="4" type="ORF">CRG98_029189</name>
</gene>
<dbReference type="AlphaFoldDB" id="A0A2I0J2H3"/>
<keyword evidence="2" id="KW-1133">Transmembrane helix</keyword>
<evidence type="ECO:0000313" key="5">
    <source>
        <dbReference type="Proteomes" id="UP000233551"/>
    </source>
</evidence>
<sequence>MEPNRNCGRFHDEKILVLSTIKITHPSGFFFFFLLISSCCFKKRSNIFKHHHRHGQKVRCNVRSGAKLLKSFGEGLLTTVASDHRWVIVVSIIMRKVLGVFRKPTEWTSFLVEFFLDLLPSNGSLFRFLLNFACGVCDNCVEAGKVVIPQRGSETFISMIGHLDGRKDLFECKNPMEDCTDLVSLGKIAKGELGHSLGGALAILFPIVLEFPKEVEVMQRLLVVYTFGQPRVGDRQLWRFMEPRLDFPKPRYFRVMYCNDLVPRLPYDDKTFLYKHFGMCLYFRIFEPKRFCNING</sequence>
<comment type="caution">
    <text evidence="4">The sequence shown here is derived from an EMBL/GenBank/DDBJ whole genome shotgun (WGS) entry which is preliminary data.</text>
</comment>
<keyword evidence="2" id="KW-0472">Membrane</keyword>
<organism evidence="4 5">
    <name type="scientific">Punica granatum</name>
    <name type="common">Pomegranate</name>
    <dbReference type="NCBI Taxonomy" id="22663"/>
    <lineage>
        <taxon>Eukaryota</taxon>
        <taxon>Viridiplantae</taxon>
        <taxon>Streptophyta</taxon>
        <taxon>Embryophyta</taxon>
        <taxon>Tracheophyta</taxon>
        <taxon>Spermatophyta</taxon>
        <taxon>Magnoliopsida</taxon>
        <taxon>eudicotyledons</taxon>
        <taxon>Gunneridae</taxon>
        <taxon>Pentapetalae</taxon>
        <taxon>rosids</taxon>
        <taxon>malvids</taxon>
        <taxon>Myrtales</taxon>
        <taxon>Lythraceae</taxon>
        <taxon>Punica</taxon>
    </lineage>
</organism>